<evidence type="ECO:0000313" key="8">
    <source>
        <dbReference type="Proteomes" id="UP000188320"/>
    </source>
</evidence>
<evidence type="ECO:0000256" key="1">
    <source>
        <dbReference type="ARBA" id="ARBA00010325"/>
    </source>
</evidence>
<feature type="compositionally biased region" description="Polar residues" evidence="5">
    <location>
        <begin position="57"/>
        <end position="67"/>
    </location>
</feature>
<evidence type="ECO:0000313" key="7">
    <source>
        <dbReference type="EMBL" id="OMH84624.1"/>
    </source>
</evidence>
<comment type="similarity">
    <text evidence="1">Belongs to the YABBY family.</text>
</comment>
<reference evidence="8" key="1">
    <citation type="submission" date="2017-01" db="EMBL/GenBank/DDBJ databases">
        <authorList>
            <person name="Wang Y."/>
            <person name="White M."/>
            <person name="Kvist S."/>
            <person name="Moncalvo J.-M."/>
        </authorList>
    </citation>
    <scope>NUCLEOTIDE SEQUENCE [LARGE SCALE GENOMIC DNA]</scope>
    <source>
        <strain evidence="8">COL-18-3</strain>
    </source>
</reference>
<evidence type="ECO:0000256" key="2">
    <source>
        <dbReference type="ARBA" id="ARBA00022723"/>
    </source>
</evidence>
<evidence type="ECO:0000256" key="3">
    <source>
        <dbReference type="ARBA" id="ARBA00022771"/>
    </source>
</evidence>
<dbReference type="Pfam" id="PF04690">
    <property type="entry name" value="YABBY"/>
    <property type="match status" value="1"/>
</dbReference>
<protein>
    <submittedName>
        <fullName evidence="7">Protein YABBY 2</fullName>
    </submittedName>
</protein>
<feature type="domain" description="YABBY protein C-terminal" evidence="6">
    <location>
        <begin position="12"/>
        <end position="65"/>
    </location>
</feature>
<feature type="compositionally biased region" description="Basic and acidic residues" evidence="5">
    <location>
        <begin position="10"/>
        <end position="19"/>
    </location>
</feature>
<dbReference type="PANTHER" id="PTHR31675">
    <property type="entry name" value="PROTEIN YABBY 6-RELATED"/>
    <property type="match status" value="1"/>
</dbReference>
<keyword evidence="3" id="KW-0863">Zinc-finger</keyword>
<evidence type="ECO:0000256" key="4">
    <source>
        <dbReference type="ARBA" id="ARBA00022833"/>
    </source>
</evidence>
<keyword evidence="8" id="KW-1185">Reference proteome</keyword>
<feature type="region of interest" description="Disordered" evidence="5">
    <location>
        <begin position="53"/>
        <end position="73"/>
    </location>
</feature>
<dbReference type="InterPro" id="IPR006780">
    <property type="entry name" value="YABBY"/>
</dbReference>
<keyword evidence="2" id="KW-0479">Metal-binding</keyword>
<evidence type="ECO:0000259" key="6">
    <source>
        <dbReference type="Pfam" id="PF04690"/>
    </source>
</evidence>
<dbReference type="GO" id="GO:0008270">
    <property type="term" value="F:zinc ion binding"/>
    <property type="evidence" value="ECO:0007669"/>
    <property type="project" value="UniProtKB-KW"/>
</dbReference>
<dbReference type="CDD" id="cd00084">
    <property type="entry name" value="HMG-box_SF"/>
    <property type="match status" value="1"/>
</dbReference>
<accession>A0A1R1PUJ2</accession>
<organism evidence="7 8">
    <name type="scientific">Zancudomyces culisetae</name>
    <name type="common">Gut fungus</name>
    <name type="synonym">Smittium culisetae</name>
    <dbReference type="NCBI Taxonomy" id="1213189"/>
    <lineage>
        <taxon>Eukaryota</taxon>
        <taxon>Fungi</taxon>
        <taxon>Fungi incertae sedis</taxon>
        <taxon>Zoopagomycota</taxon>
        <taxon>Kickxellomycotina</taxon>
        <taxon>Harpellomycetes</taxon>
        <taxon>Harpellales</taxon>
        <taxon>Legeriomycetaceae</taxon>
        <taxon>Zancudomyces</taxon>
    </lineage>
</organism>
<dbReference type="GO" id="GO:0005634">
    <property type="term" value="C:nucleus"/>
    <property type="evidence" value="ECO:0007669"/>
    <property type="project" value="TreeGrafter"/>
</dbReference>
<comment type="caution">
    <text evidence="7">The sequence shown here is derived from an EMBL/GenBank/DDBJ whole genome shotgun (WGS) entry which is preliminary data.</text>
</comment>
<dbReference type="EMBL" id="LSSK01000169">
    <property type="protein sequence ID" value="OMH84624.1"/>
    <property type="molecule type" value="Genomic_DNA"/>
</dbReference>
<dbReference type="AlphaFoldDB" id="A0A1R1PUJ2"/>
<proteinExistence type="inferred from homology"/>
<dbReference type="OrthoDB" id="667577at2759"/>
<evidence type="ECO:0000256" key="5">
    <source>
        <dbReference type="SAM" id="MobiDB-lite"/>
    </source>
</evidence>
<gene>
    <name evidence="7" type="ORF">AX774_g1836</name>
</gene>
<dbReference type="GO" id="GO:0045165">
    <property type="term" value="P:cell fate commitment"/>
    <property type="evidence" value="ECO:0007669"/>
    <property type="project" value="TreeGrafter"/>
</dbReference>
<dbReference type="Gene3D" id="1.10.30.10">
    <property type="entry name" value="High mobility group box domain"/>
    <property type="match status" value="1"/>
</dbReference>
<sequence length="73" mass="8327">MILSQPDTTKMAKEKSEKKGTRKLSPYNKFMKTELQKVKEKNSSLSHKDAFKLAASNWKTSPDNPINSKEKAK</sequence>
<name>A0A1R1PUJ2_ZANCU</name>
<feature type="region of interest" description="Disordered" evidence="5">
    <location>
        <begin position="1"/>
        <end position="30"/>
    </location>
</feature>
<dbReference type="SUPFAM" id="SSF47095">
    <property type="entry name" value="HMG-box"/>
    <property type="match status" value="1"/>
</dbReference>
<keyword evidence="4" id="KW-0862">Zinc</keyword>
<dbReference type="InterPro" id="IPR036910">
    <property type="entry name" value="HMG_box_dom_sf"/>
</dbReference>
<dbReference type="InterPro" id="IPR056775">
    <property type="entry name" value="YABBY_C"/>
</dbReference>
<dbReference type="Proteomes" id="UP000188320">
    <property type="component" value="Unassembled WGS sequence"/>
</dbReference>